<name>A0A917HYV6_9FLAO</name>
<dbReference type="RefSeq" id="WP_188598465.1">
    <property type="nucleotide sequence ID" value="NZ_BMJW01000001.1"/>
</dbReference>
<evidence type="ECO:0000313" key="9">
    <source>
        <dbReference type="Proteomes" id="UP000633278"/>
    </source>
</evidence>
<evidence type="ECO:0000256" key="3">
    <source>
        <dbReference type="ARBA" id="ARBA00022475"/>
    </source>
</evidence>
<evidence type="ECO:0000256" key="7">
    <source>
        <dbReference type="SAM" id="Phobius"/>
    </source>
</evidence>
<keyword evidence="5 7" id="KW-1133">Transmembrane helix</keyword>
<evidence type="ECO:0000256" key="1">
    <source>
        <dbReference type="ARBA" id="ARBA00004651"/>
    </source>
</evidence>
<dbReference type="PANTHER" id="PTHR33884">
    <property type="entry name" value="UPF0410 PROTEIN YMGE"/>
    <property type="match status" value="1"/>
</dbReference>
<dbReference type="Pfam" id="PF04226">
    <property type="entry name" value="Transgly_assoc"/>
    <property type="match status" value="1"/>
</dbReference>
<dbReference type="GO" id="GO:0005886">
    <property type="term" value="C:plasma membrane"/>
    <property type="evidence" value="ECO:0007669"/>
    <property type="project" value="UniProtKB-SubCell"/>
</dbReference>
<reference evidence="8" key="2">
    <citation type="submission" date="2020-09" db="EMBL/GenBank/DDBJ databases">
        <authorList>
            <person name="Sun Q."/>
            <person name="Zhou Y."/>
        </authorList>
    </citation>
    <scope>NUCLEOTIDE SEQUENCE</scope>
    <source>
        <strain evidence="8">CGMCC 1.15763</strain>
    </source>
</reference>
<protein>
    <submittedName>
        <fullName evidence="8">Transglycosylase</fullName>
    </submittedName>
</protein>
<feature type="transmembrane region" description="Helical" evidence="7">
    <location>
        <begin position="55"/>
        <end position="76"/>
    </location>
</feature>
<feature type="transmembrane region" description="Helical" evidence="7">
    <location>
        <begin position="26"/>
        <end position="49"/>
    </location>
</feature>
<comment type="subcellular location">
    <subcellularLocation>
        <location evidence="1">Cell membrane</location>
        <topology evidence="1">Multi-pass membrane protein</topology>
    </subcellularLocation>
</comment>
<gene>
    <name evidence="8" type="ORF">GCM10011416_13140</name>
</gene>
<dbReference type="InterPro" id="IPR007341">
    <property type="entry name" value="Transgly_assoc"/>
</dbReference>
<evidence type="ECO:0000256" key="5">
    <source>
        <dbReference type="ARBA" id="ARBA00022989"/>
    </source>
</evidence>
<dbReference type="AlphaFoldDB" id="A0A917HYV6"/>
<evidence type="ECO:0000256" key="2">
    <source>
        <dbReference type="ARBA" id="ARBA00011006"/>
    </source>
</evidence>
<dbReference type="Proteomes" id="UP000633278">
    <property type="component" value="Unassembled WGS sequence"/>
</dbReference>
<comment type="similarity">
    <text evidence="2">Belongs to the UPF0410 family.</text>
</comment>
<dbReference type="EMBL" id="BMJW01000001">
    <property type="protein sequence ID" value="GGG96656.1"/>
    <property type="molecule type" value="Genomic_DNA"/>
</dbReference>
<accession>A0A917HYV6</accession>
<dbReference type="PANTHER" id="PTHR33884:SF3">
    <property type="entry name" value="UPF0410 PROTEIN YMGE"/>
    <property type="match status" value="1"/>
</dbReference>
<proteinExistence type="inferred from homology"/>
<evidence type="ECO:0000256" key="4">
    <source>
        <dbReference type="ARBA" id="ARBA00022692"/>
    </source>
</evidence>
<keyword evidence="9" id="KW-1185">Reference proteome</keyword>
<keyword evidence="4 7" id="KW-0812">Transmembrane</keyword>
<evidence type="ECO:0000256" key="6">
    <source>
        <dbReference type="ARBA" id="ARBA00023136"/>
    </source>
</evidence>
<evidence type="ECO:0000313" key="8">
    <source>
        <dbReference type="EMBL" id="GGG96656.1"/>
    </source>
</evidence>
<organism evidence="8 9">
    <name type="scientific">Polaribacter pacificus</name>
    <dbReference type="NCBI Taxonomy" id="1775173"/>
    <lineage>
        <taxon>Bacteria</taxon>
        <taxon>Pseudomonadati</taxon>
        <taxon>Bacteroidota</taxon>
        <taxon>Flavobacteriia</taxon>
        <taxon>Flavobacteriales</taxon>
        <taxon>Flavobacteriaceae</taxon>
    </lineage>
</organism>
<keyword evidence="6 7" id="KW-0472">Membrane</keyword>
<sequence>MLYTILIGALAGFLAGKMMRGGGYGFLMNVVLGILGSAVGSWLFNLLGFHALDGILGDLLTGVIGAAIVLTVAGYLKK</sequence>
<comment type="caution">
    <text evidence="8">The sequence shown here is derived from an EMBL/GenBank/DDBJ whole genome shotgun (WGS) entry which is preliminary data.</text>
</comment>
<reference evidence="8" key="1">
    <citation type="journal article" date="2014" name="Int. J. Syst. Evol. Microbiol.">
        <title>Complete genome sequence of Corynebacterium casei LMG S-19264T (=DSM 44701T), isolated from a smear-ripened cheese.</title>
        <authorList>
            <consortium name="US DOE Joint Genome Institute (JGI-PGF)"/>
            <person name="Walter F."/>
            <person name="Albersmeier A."/>
            <person name="Kalinowski J."/>
            <person name="Ruckert C."/>
        </authorList>
    </citation>
    <scope>NUCLEOTIDE SEQUENCE</scope>
    <source>
        <strain evidence="8">CGMCC 1.15763</strain>
    </source>
</reference>
<keyword evidence="3" id="KW-1003">Cell membrane</keyword>